<dbReference type="Pfam" id="PF20130">
    <property type="entry name" value="DUF6520"/>
    <property type="match status" value="1"/>
</dbReference>
<name>A0A645I148_9ZZZZ</name>
<evidence type="ECO:0000313" key="1">
    <source>
        <dbReference type="EMBL" id="MPN42164.1"/>
    </source>
</evidence>
<dbReference type="AlphaFoldDB" id="A0A645I148"/>
<organism evidence="1">
    <name type="scientific">bioreactor metagenome</name>
    <dbReference type="NCBI Taxonomy" id="1076179"/>
    <lineage>
        <taxon>unclassified sequences</taxon>
        <taxon>metagenomes</taxon>
        <taxon>ecological metagenomes</taxon>
    </lineage>
</organism>
<reference evidence="1" key="1">
    <citation type="submission" date="2019-08" db="EMBL/GenBank/DDBJ databases">
        <authorList>
            <person name="Kucharzyk K."/>
            <person name="Murdoch R.W."/>
            <person name="Higgins S."/>
            <person name="Loffler F."/>
        </authorList>
    </citation>
    <scope>NUCLEOTIDE SEQUENCE</scope>
</reference>
<gene>
    <name evidence="1" type="ORF">SDC9_189720</name>
</gene>
<comment type="caution">
    <text evidence="1">The sequence shown here is derived from an EMBL/GenBank/DDBJ whole genome shotgun (WGS) entry which is preliminary data.</text>
</comment>
<dbReference type="EMBL" id="VSSQ01099706">
    <property type="protein sequence ID" value="MPN42164.1"/>
    <property type="molecule type" value="Genomic_DNA"/>
</dbReference>
<sequence>MKKFKQFILPAVIVLLGAGAAFATNTAKASDSDLAIGHYLDSSTGQCISANVQCTTIEGPLCTWTDPATGITHELQALEGTSCGRMLFKP</sequence>
<accession>A0A645I148</accession>
<protein>
    <submittedName>
        <fullName evidence="1">Uncharacterized protein</fullName>
    </submittedName>
</protein>
<proteinExistence type="predicted"/>
<dbReference type="InterPro" id="IPR045391">
    <property type="entry name" value="DUF6520"/>
</dbReference>